<organism evidence="2 3">
    <name type="scientific">Globodera pallida</name>
    <name type="common">Potato cyst nematode worm</name>
    <name type="synonym">Heterodera pallida</name>
    <dbReference type="NCBI Taxonomy" id="36090"/>
    <lineage>
        <taxon>Eukaryota</taxon>
        <taxon>Metazoa</taxon>
        <taxon>Ecdysozoa</taxon>
        <taxon>Nematoda</taxon>
        <taxon>Chromadorea</taxon>
        <taxon>Rhabditida</taxon>
        <taxon>Tylenchina</taxon>
        <taxon>Tylenchomorpha</taxon>
        <taxon>Tylenchoidea</taxon>
        <taxon>Heteroderidae</taxon>
        <taxon>Heteroderinae</taxon>
        <taxon>Globodera</taxon>
    </lineage>
</organism>
<dbReference type="InterPro" id="IPR012301">
    <property type="entry name" value="Malic_N_dom"/>
</dbReference>
<dbReference type="InterPro" id="IPR037062">
    <property type="entry name" value="Malic_N_dom_sf"/>
</dbReference>
<dbReference type="GO" id="GO:0004473">
    <property type="term" value="F:malate dehydrogenase (decarboxylating) (NADP+) activity"/>
    <property type="evidence" value="ECO:0007669"/>
    <property type="project" value="TreeGrafter"/>
</dbReference>
<name>A0A183C489_GLOPA</name>
<dbReference type="WBParaSite" id="GPLIN_000768300">
    <property type="protein sequence ID" value="GPLIN_000768300"/>
    <property type="gene ID" value="GPLIN_000768300"/>
</dbReference>
<accession>A0A183C489</accession>
<feature type="domain" description="Malic enzyme N-terminal" evidence="1">
    <location>
        <begin position="78"/>
        <end position="123"/>
    </location>
</feature>
<reference evidence="2" key="1">
    <citation type="submission" date="2013-12" db="EMBL/GenBank/DDBJ databases">
        <authorList>
            <person name="Aslett M."/>
        </authorList>
    </citation>
    <scope>NUCLEOTIDE SEQUENCE [LARGE SCALE GENOMIC DNA]</scope>
    <source>
        <strain evidence="2">Lindley</strain>
    </source>
</reference>
<dbReference type="SUPFAM" id="SSF53223">
    <property type="entry name" value="Aminoacid dehydrogenase-like, N-terminal domain"/>
    <property type="match status" value="1"/>
</dbReference>
<dbReference type="Pfam" id="PF00390">
    <property type="entry name" value="malic"/>
    <property type="match status" value="1"/>
</dbReference>
<dbReference type="InterPro" id="IPR046346">
    <property type="entry name" value="Aminoacid_DH-like_N_sf"/>
</dbReference>
<protein>
    <submittedName>
        <fullName evidence="3">Malic domain-containing protein</fullName>
    </submittedName>
</protein>
<dbReference type="PANTHER" id="PTHR23406:SF90">
    <property type="entry name" value="MALIC ENZYME-RELATED"/>
    <property type="match status" value="1"/>
</dbReference>
<evidence type="ECO:0000313" key="3">
    <source>
        <dbReference type="WBParaSite" id="GPLIN_000768300"/>
    </source>
</evidence>
<dbReference type="Gene3D" id="3.40.50.10380">
    <property type="entry name" value="Malic enzyme, N-terminal domain"/>
    <property type="match status" value="1"/>
</dbReference>
<evidence type="ECO:0000313" key="2">
    <source>
        <dbReference type="Proteomes" id="UP000050741"/>
    </source>
</evidence>
<reference evidence="3" key="3">
    <citation type="submission" date="2016-06" db="UniProtKB">
        <authorList>
            <consortium name="WormBaseParasite"/>
        </authorList>
    </citation>
    <scope>IDENTIFICATION</scope>
</reference>
<keyword evidence="2" id="KW-1185">Reference proteome</keyword>
<reference evidence="2" key="2">
    <citation type="submission" date="2014-05" db="EMBL/GenBank/DDBJ databases">
        <title>The genome and life-stage specific transcriptomes of Globodera pallida elucidate key aspects of plant parasitism by a cyst nematode.</title>
        <authorList>
            <person name="Cotton J.A."/>
            <person name="Lilley C.J."/>
            <person name="Jones L.M."/>
            <person name="Kikuchi T."/>
            <person name="Reid A.J."/>
            <person name="Thorpe P."/>
            <person name="Tsai I.J."/>
            <person name="Beasley H."/>
            <person name="Blok V."/>
            <person name="Cock P.J.A."/>
            <person name="Van den Akker S.E."/>
            <person name="Holroyd N."/>
            <person name="Hunt M."/>
            <person name="Mantelin S."/>
            <person name="Naghra H."/>
            <person name="Pain A."/>
            <person name="Palomares-Rius J.E."/>
            <person name="Zarowiecki M."/>
            <person name="Berriman M."/>
            <person name="Jones J.T."/>
            <person name="Urwin P.E."/>
        </authorList>
    </citation>
    <scope>NUCLEOTIDE SEQUENCE [LARGE SCALE GENOMIC DNA]</scope>
    <source>
        <strain evidence="2">Lindley</strain>
    </source>
</reference>
<dbReference type="PANTHER" id="PTHR23406">
    <property type="entry name" value="MALIC ENZYME-RELATED"/>
    <property type="match status" value="1"/>
</dbReference>
<dbReference type="GO" id="GO:0006108">
    <property type="term" value="P:malate metabolic process"/>
    <property type="evidence" value="ECO:0007669"/>
    <property type="project" value="TreeGrafter"/>
</dbReference>
<proteinExistence type="predicted"/>
<sequence length="137" mass="16253">MSLFELWRPDAGHSMLLNNNRINKGLALSVKERQFFGVDGFMPQGIMSQEQQAQRAIEQLRAQPDDMARFIHLDALRERNEKLFFRVLQENLDELLPVVYTPNVGSACINFEFKYQKRAPDYMFLHILRIWKRILRI</sequence>
<evidence type="ECO:0000259" key="1">
    <source>
        <dbReference type="Pfam" id="PF00390"/>
    </source>
</evidence>
<dbReference type="AlphaFoldDB" id="A0A183C489"/>
<dbReference type="GO" id="GO:0005739">
    <property type="term" value="C:mitochondrion"/>
    <property type="evidence" value="ECO:0007669"/>
    <property type="project" value="TreeGrafter"/>
</dbReference>
<dbReference type="Proteomes" id="UP000050741">
    <property type="component" value="Unassembled WGS sequence"/>
</dbReference>